<dbReference type="GeneID" id="98055568"/>
<gene>
    <name evidence="1" type="ORF">HDA37_003613</name>
</gene>
<dbReference type="AlphaFoldDB" id="A0A852W2F2"/>
<name>A0A852W2F2_PSEA5</name>
<organism evidence="1 2">
    <name type="scientific">Pseudonocardia alni</name>
    <name type="common">Amycolata alni</name>
    <dbReference type="NCBI Taxonomy" id="33907"/>
    <lineage>
        <taxon>Bacteria</taxon>
        <taxon>Bacillati</taxon>
        <taxon>Actinomycetota</taxon>
        <taxon>Actinomycetes</taxon>
        <taxon>Pseudonocardiales</taxon>
        <taxon>Pseudonocardiaceae</taxon>
        <taxon>Pseudonocardia</taxon>
    </lineage>
</organism>
<evidence type="ECO:0000313" key="2">
    <source>
        <dbReference type="Proteomes" id="UP000549695"/>
    </source>
</evidence>
<evidence type="ECO:0000313" key="1">
    <source>
        <dbReference type="EMBL" id="NYG03328.1"/>
    </source>
</evidence>
<reference evidence="1 2" key="1">
    <citation type="submission" date="2020-07" db="EMBL/GenBank/DDBJ databases">
        <title>Sequencing the genomes of 1000 actinobacteria strains.</title>
        <authorList>
            <person name="Klenk H.-P."/>
        </authorList>
    </citation>
    <scope>NUCLEOTIDE SEQUENCE [LARGE SCALE GENOMIC DNA]</scope>
    <source>
        <strain evidence="1 2">DSM 44749</strain>
    </source>
</reference>
<dbReference type="EMBL" id="JACCCZ010000001">
    <property type="protein sequence ID" value="NYG03328.1"/>
    <property type="molecule type" value="Genomic_DNA"/>
</dbReference>
<dbReference type="RefSeq" id="WP_255624188.1">
    <property type="nucleotide sequence ID" value="NZ_BAAAJZ010000003.1"/>
</dbReference>
<proteinExistence type="predicted"/>
<dbReference type="Proteomes" id="UP000549695">
    <property type="component" value="Unassembled WGS sequence"/>
</dbReference>
<sequence length="43" mass="4742">MDEHPHDGPECAGCDWEGRPEAFRWFPELGRPLDPAGGQVHAA</sequence>
<accession>A0A852W2F2</accession>
<protein>
    <submittedName>
        <fullName evidence="1">Uncharacterized protein</fullName>
    </submittedName>
</protein>
<keyword evidence="2" id="KW-1185">Reference proteome</keyword>
<comment type="caution">
    <text evidence="1">The sequence shown here is derived from an EMBL/GenBank/DDBJ whole genome shotgun (WGS) entry which is preliminary data.</text>
</comment>